<accession>A0ABR3LZG1</accession>
<reference evidence="1 2" key="1">
    <citation type="submission" date="2023-09" db="EMBL/GenBank/DDBJ databases">
        <authorList>
            <person name="Wang M."/>
        </authorList>
    </citation>
    <scope>NUCLEOTIDE SEQUENCE [LARGE SCALE GENOMIC DNA]</scope>
    <source>
        <strain evidence="1">GT-2023</strain>
        <tissue evidence="1">Liver</tissue>
    </source>
</reference>
<evidence type="ECO:0000313" key="2">
    <source>
        <dbReference type="Proteomes" id="UP001558613"/>
    </source>
</evidence>
<evidence type="ECO:0000313" key="1">
    <source>
        <dbReference type="EMBL" id="KAL1258277.1"/>
    </source>
</evidence>
<proteinExistence type="predicted"/>
<gene>
    <name evidence="1" type="ORF">QQF64_011521</name>
</gene>
<dbReference type="Proteomes" id="UP001558613">
    <property type="component" value="Unassembled WGS sequence"/>
</dbReference>
<protein>
    <submittedName>
        <fullName evidence="1">Uncharacterized protein</fullName>
    </submittedName>
</protein>
<dbReference type="EMBL" id="JAYMGO010000017">
    <property type="protein sequence ID" value="KAL1258277.1"/>
    <property type="molecule type" value="Genomic_DNA"/>
</dbReference>
<comment type="caution">
    <text evidence="1">The sequence shown here is derived from an EMBL/GenBank/DDBJ whole genome shotgun (WGS) entry which is preliminary data.</text>
</comment>
<keyword evidence="2" id="KW-1185">Reference proteome</keyword>
<sequence length="75" mass="7884">MQDFTGHPLSARSPVTSRLPSILCHVFSVGSKKAAHPGQCRLASVFVCVCGGAKGAISSRKHMACSLARPPPLLR</sequence>
<name>A0ABR3LZG1_9TELE</name>
<organism evidence="1 2">
    <name type="scientific">Cirrhinus molitorella</name>
    <name type="common">mud carp</name>
    <dbReference type="NCBI Taxonomy" id="172907"/>
    <lineage>
        <taxon>Eukaryota</taxon>
        <taxon>Metazoa</taxon>
        <taxon>Chordata</taxon>
        <taxon>Craniata</taxon>
        <taxon>Vertebrata</taxon>
        <taxon>Euteleostomi</taxon>
        <taxon>Actinopterygii</taxon>
        <taxon>Neopterygii</taxon>
        <taxon>Teleostei</taxon>
        <taxon>Ostariophysi</taxon>
        <taxon>Cypriniformes</taxon>
        <taxon>Cyprinidae</taxon>
        <taxon>Labeoninae</taxon>
        <taxon>Labeonini</taxon>
        <taxon>Cirrhinus</taxon>
    </lineage>
</organism>